<evidence type="ECO:0000256" key="1">
    <source>
        <dbReference type="ARBA" id="ARBA00004651"/>
    </source>
</evidence>
<evidence type="ECO:0000256" key="4">
    <source>
        <dbReference type="ARBA" id="ARBA00022989"/>
    </source>
</evidence>
<gene>
    <name evidence="9" type="ORF">CUJ83_01595</name>
</gene>
<dbReference type="InterPro" id="IPR052218">
    <property type="entry name" value="Preflagellin_Peptidase"/>
</dbReference>
<organism evidence="9 10">
    <name type="scientific">Methanooceanicella nereidis</name>
    <dbReference type="NCBI Taxonomy" id="2052831"/>
    <lineage>
        <taxon>Archaea</taxon>
        <taxon>Methanobacteriati</taxon>
        <taxon>Methanobacteriota</taxon>
        <taxon>Stenosarchaea group</taxon>
        <taxon>Methanomicrobia</taxon>
        <taxon>Methanocellales</taxon>
        <taxon>Methanocellaceae</taxon>
        <taxon>Methanooceanicella</taxon>
    </lineage>
</organism>
<keyword evidence="3 6" id="KW-0812">Transmembrane</keyword>
<dbReference type="PANTHER" id="PTHR36506">
    <property type="entry name" value="PREFLAGELLIN PEPTIDASE"/>
    <property type="match status" value="1"/>
</dbReference>
<comment type="subcellular location">
    <subcellularLocation>
        <location evidence="1">Cell membrane</location>
        <topology evidence="1">Multi-pass membrane protein</topology>
    </subcellularLocation>
</comment>
<name>A0AAP2RA12_9EURY</name>
<dbReference type="Pfam" id="PF01478">
    <property type="entry name" value="Peptidase_A24"/>
    <property type="match status" value="1"/>
</dbReference>
<comment type="caution">
    <text evidence="9">The sequence shown here is derived from an EMBL/GenBank/DDBJ whole genome shotgun (WGS) entry which is preliminary data.</text>
</comment>
<keyword evidence="2" id="KW-1003">Cell membrane</keyword>
<evidence type="ECO:0000256" key="3">
    <source>
        <dbReference type="ARBA" id="ARBA00022692"/>
    </source>
</evidence>
<evidence type="ECO:0000313" key="10">
    <source>
        <dbReference type="Proteomes" id="UP001320159"/>
    </source>
</evidence>
<dbReference type="InterPro" id="IPR009655">
    <property type="entry name" value="Preflagellin_peptidase_C"/>
</dbReference>
<dbReference type="InterPro" id="IPR000045">
    <property type="entry name" value="Prepilin_IV_endopep_pep"/>
</dbReference>
<feature type="transmembrane region" description="Helical" evidence="6">
    <location>
        <begin position="126"/>
        <end position="152"/>
    </location>
</feature>
<evidence type="ECO:0000259" key="7">
    <source>
        <dbReference type="Pfam" id="PF01478"/>
    </source>
</evidence>
<feature type="transmembrane region" description="Helical" evidence="6">
    <location>
        <begin position="39"/>
        <end position="57"/>
    </location>
</feature>
<evidence type="ECO:0000313" key="9">
    <source>
        <dbReference type="EMBL" id="MCD1293688.1"/>
    </source>
</evidence>
<dbReference type="Proteomes" id="UP001320159">
    <property type="component" value="Unassembled WGS sequence"/>
</dbReference>
<feature type="domain" description="Preflagellin peptidase C-terminal" evidence="8">
    <location>
        <begin position="162"/>
        <end position="252"/>
    </location>
</feature>
<keyword evidence="5 6" id="KW-0472">Membrane</keyword>
<feature type="transmembrane region" description="Helical" evidence="6">
    <location>
        <begin position="95"/>
        <end position="120"/>
    </location>
</feature>
<feature type="domain" description="Prepilin type IV endopeptidase peptidase" evidence="7">
    <location>
        <begin position="16"/>
        <end position="108"/>
    </location>
</feature>
<dbReference type="Gene3D" id="6.10.250.3240">
    <property type="match status" value="1"/>
</dbReference>
<dbReference type="GO" id="GO:0004190">
    <property type="term" value="F:aspartic-type endopeptidase activity"/>
    <property type="evidence" value="ECO:0007669"/>
    <property type="project" value="InterPro"/>
</dbReference>
<reference evidence="9 10" key="1">
    <citation type="submission" date="2017-11" db="EMBL/GenBank/DDBJ databases">
        <title>Isolation and Characterization of Family Methanocellaceae Species from Potential Methane Hydrate Area Offshore Southwestern Taiwan.</title>
        <authorList>
            <person name="Zhang W.-L."/>
            <person name="Chen W.-C."/>
            <person name="Lai M.-C."/>
            <person name="Chen S.-C."/>
        </authorList>
    </citation>
    <scope>NUCLEOTIDE SEQUENCE [LARGE SCALE GENOMIC DNA]</scope>
    <source>
        <strain evidence="9 10">CWC-04</strain>
    </source>
</reference>
<protein>
    <submittedName>
        <fullName evidence="9">Peptidase</fullName>
    </submittedName>
</protein>
<dbReference type="PANTHER" id="PTHR36506:SF1">
    <property type="entry name" value="PREFLAGELLIN PEPTIDASE"/>
    <property type="match status" value="1"/>
</dbReference>
<dbReference type="Gene3D" id="1.20.120.1220">
    <property type="match status" value="1"/>
</dbReference>
<feature type="transmembrane region" description="Helical" evidence="6">
    <location>
        <begin position="6"/>
        <end position="27"/>
    </location>
</feature>
<keyword evidence="10" id="KW-1185">Reference proteome</keyword>
<feature type="transmembrane region" description="Helical" evidence="6">
    <location>
        <begin position="235"/>
        <end position="263"/>
    </location>
</feature>
<proteinExistence type="predicted"/>
<dbReference type="GO" id="GO:0005886">
    <property type="term" value="C:plasma membrane"/>
    <property type="evidence" value="ECO:0007669"/>
    <property type="project" value="UniProtKB-SubCell"/>
</dbReference>
<evidence type="ECO:0000256" key="2">
    <source>
        <dbReference type="ARBA" id="ARBA00022475"/>
    </source>
</evidence>
<dbReference type="AlphaFoldDB" id="A0AAP2RA12"/>
<dbReference type="EMBL" id="PGCK01000001">
    <property type="protein sequence ID" value="MCD1293688.1"/>
    <property type="molecule type" value="Genomic_DNA"/>
</dbReference>
<sequence>MFPWELINLLNIIRIIICTAILSYSCVTDWRSRRAPNQLWYVLGGAGIVLGFIEFWVRSFDYYFLIYLAIGVIFIYVLVYVIFRVGGFGGADAKSLIAIAILFPLYPEVLISGTILPLSTGVRSPIFSLAVLGNAVVLTLIVPITVFIRNLFTVSFPELKSNPLGAFTGYMMKIEDIKGKHVRLMHQYEENDGNVERRVKFSGSEADEKLFNKLMKWNKEGKIGDKVWITPKLPFLIPITLGFLTAAIWGDILMQLIGSIMLLL</sequence>
<feature type="transmembrane region" description="Helical" evidence="6">
    <location>
        <begin position="63"/>
        <end position="83"/>
    </location>
</feature>
<evidence type="ECO:0000256" key="6">
    <source>
        <dbReference type="SAM" id="Phobius"/>
    </source>
</evidence>
<evidence type="ECO:0000256" key="5">
    <source>
        <dbReference type="ARBA" id="ARBA00023136"/>
    </source>
</evidence>
<keyword evidence="4 6" id="KW-1133">Transmembrane helix</keyword>
<dbReference type="RefSeq" id="WP_230739832.1">
    <property type="nucleotide sequence ID" value="NZ_PGCK01000001.1"/>
</dbReference>
<accession>A0AAP2RA12</accession>
<dbReference type="Pfam" id="PF06847">
    <property type="entry name" value="Arc_PepC_II"/>
    <property type="match status" value="1"/>
</dbReference>
<evidence type="ECO:0000259" key="8">
    <source>
        <dbReference type="Pfam" id="PF06847"/>
    </source>
</evidence>